<keyword evidence="1" id="KW-0802">TPR repeat</keyword>
<keyword evidence="3" id="KW-1185">Reference proteome</keyword>
<comment type="caution">
    <text evidence="2">The sequence shown here is derived from an EMBL/GenBank/DDBJ whole genome shotgun (WGS) entry which is preliminary data.</text>
</comment>
<dbReference type="InterPro" id="IPR051966">
    <property type="entry name" value="RPAP3"/>
</dbReference>
<dbReference type="Proteomes" id="UP001178507">
    <property type="component" value="Unassembled WGS sequence"/>
</dbReference>
<dbReference type="AlphaFoldDB" id="A0AA36JQV7"/>
<dbReference type="GO" id="GO:0101031">
    <property type="term" value="C:protein folding chaperone complex"/>
    <property type="evidence" value="ECO:0007669"/>
    <property type="project" value="TreeGrafter"/>
</dbReference>
<accession>A0AA36JQV7</accession>
<dbReference type="PANTHER" id="PTHR46423:SF1">
    <property type="entry name" value="RNA POLYMERASE II-ASSOCIATED PROTEIN 3"/>
    <property type="match status" value="1"/>
</dbReference>
<sequence>MCAAAKQAGDAAVSKKDFQEAVRCYTEALRKSEPPEPSELCAALFCNRALAYLELEKWNEAEEDASRVLSDAASGAGVAGFDEPKLRVKALYRRGLAREALKKWQEAKEDLSLALKAAPGNAGLQAACRRVAACVPRPRYVAAQPYHTAAVQSLAHIAGGEVGYMQVNPDICVRFPNGMAVQAHERTGSLVAIREQVTAHGKRPARHVETKNRDFHLRPNFGPMDGLNAEYDVGGNLVRLFSKFAEDFSGPFLTFNADASMSLRESCCYKEGRVVSKLQSDIPPSFIADAFRSLILPVKKALDMGLAPNEEDQIVGTELTR</sequence>
<proteinExistence type="predicted"/>
<dbReference type="EMBL" id="CAUJNA010003771">
    <property type="protein sequence ID" value="CAJ1409453.1"/>
    <property type="molecule type" value="Genomic_DNA"/>
</dbReference>
<organism evidence="2 3">
    <name type="scientific">Effrenium voratum</name>
    <dbReference type="NCBI Taxonomy" id="2562239"/>
    <lineage>
        <taxon>Eukaryota</taxon>
        <taxon>Sar</taxon>
        <taxon>Alveolata</taxon>
        <taxon>Dinophyceae</taxon>
        <taxon>Suessiales</taxon>
        <taxon>Symbiodiniaceae</taxon>
        <taxon>Effrenium</taxon>
    </lineage>
</organism>
<dbReference type="InterPro" id="IPR019734">
    <property type="entry name" value="TPR_rpt"/>
</dbReference>
<dbReference type="PANTHER" id="PTHR46423">
    <property type="entry name" value="RNA POLYMERASE II-ASSOCIATED PROTEIN 3"/>
    <property type="match status" value="1"/>
</dbReference>
<evidence type="ECO:0000256" key="1">
    <source>
        <dbReference type="ARBA" id="ARBA00022803"/>
    </source>
</evidence>
<dbReference type="InterPro" id="IPR011990">
    <property type="entry name" value="TPR-like_helical_dom_sf"/>
</dbReference>
<gene>
    <name evidence="2" type="ORF">EVOR1521_LOCUS30545</name>
</gene>
<dbReference type="SMART" id="SM00028">
    <property type="entry name" value="TPR"/>
    <property type="match status" value="3"/>
</dbReference>
<protein>
    <submittedName>
        <fullName evidence="2">Uncharacterized protein</fullName>
    </submittedName>
</protein>
<dbReference type="Gene3D" id="1.25.40.10">
    <property type="entry name" value="Tetratricopeptide repeat domain"/>
    <property type="match status" value="1"/>
</dbReference>
<evidence type="ECO:0000313" key="2">
    <source>
        <dbReference type="EMBL" id="CAJ1409453.1"/>
    </source>
</evidence>
<name>A0AA36JQV7_9DINO</name>
<dbReference type="SUPFAM" id="SSF48452">
    <property type="entry name" value="TPR-like"/>
    <property type="match status" value="1"/>
</dbReference>
<reference evidence="2" key="1">
    <citation type="submission" date="2023-08" db="EMBL/GenBank/DDBJ databases">
        <authorList>
            <person name="Chen Y."/>
            <person name="Shah S."/>
            <person name="Dougan E. K."/>
            <person name="Thang M."/>
            <person name="Chan C."/>
        </authorList>
    </citation>
    <scope>NUCLEOTIDE SEQUENCE</scope>
</reference>
<evidence type="ECO:0000313" key="3">
    <source>
        <dbReference type="Proteomes" id="UP001178507"/>
    </source>
</evidence>